<keyword evidence="1" id="KW-0812">Transmembrane</keyword>
<feature type="transmembrane region" description="Helical" evidence="1">
    <location>
        <begin position="21"/>
        <end position="41"/>
    </location>
</feature>
<dbReference type="EMBL" id="CP094326">
    <property type="protein sequence ID" value="UNY98372.1"/>
    <property type="molecule type" value="Genomic_DNA"/>
</dbReference>
<proteinExistence type="predicted"/>
<gene>
    <name evidence="2" type="ORF">MQE36_14955</name>
</gene>
<keyword evidence="1" id="KW-0472">Membrane</keyword>
<feature type="transmembrane region" description="Helical" evidence="1">
    <location>
        <begin position="47"/>
        <end position="67"/>
    </location>
</feature>
<evidence type="ECO:0008006" key="4">
    <source>
        <dbReference type="Google" id="ProtNLM"/>
    </source>
</evidence>
<keyword evidence="1" id="KW-1133">Transmembrane helix</keyword>
<protein>
    <recommendedName>
        <fullName evidence="4">DUF3649 domain-containing protein</fullName>
    </recommendedName>
</protein>
<keyword evidence="3" id="KW-1185">Reference proteome</keyword>
<name>A0ABY3YL42_9FLAO</name>
<reference evidence="2 3" key="1">
    <citation type="journal article" date="2018" name="Int. J. Syst. Evol. Microbiol.">
        <title>Zhouia spongiae sp. nov., isolated from a marine sponge.</title>
        <authorList>
            <person name="Zhuang L."/>
            <person name="Lin B."/>
            <person name="Qin F."/>
            <person name="Luo L."/>
        </authorList>
    </citation>
    <scope>NUCLEOTIDE SEQUENCE [LARGE SCALE GENOMIC DNA]</scope>
    <source>
        <strain evidence="2 3">HN-Y44</strain>
    </source>
</reference>
<accession>A0ABY3YL42</accession>
<evidence type="ECO:0000256" key="1">
    <source>
        <dbReference type="SAM" id="Phobius"/>
    </source>
</evidence>
<dbReference type="RefSeq" id="WP_242936779.1">
    <property type="nucleotide sequence ID" value="NZ_CP094326.1"/>
</dbReference>
<dbReference type="Proteomes" id="UP000829476">
    <property type="component" value="Chromosome"/>
</dbReference>
<sequence>MPANKKHLTKSPWQRFAKITAAILGGYLVTVTFHLALSSWFDKTVVLITMTFTGFMLWITLMILAFLAKNGWKVWAAYLLLSGICCLATYCANL</sequence>
<evidence type="ECO:0000313" key="3">
    <source>
        <dbReference type="Proteomes" id="UP000829476"/>
    </source>
</evidence>
<organism evidence="2 3">
    <name type="scientific">Zhouia spongiae</name>
    <dbReference type="NCBI Taxonomy" id="2202721"/>
    <lineage>
        <taxon>Bacteria</taxon>
        <taxon>Pseudomonadati</taxon>
        <taxon>Bacteroidota</taxon>
        <taxon>Flavobacteriia</taxon>
        <taxon>Flavobacteriales</taxon>
        <taxon>Flavobacteriaceae</taxon>
        <taxon>Zhouia</taxon>
    </lineage>
</organism>
<feature type="transmembrane region" description="Helical" evidence="1">
    <location>
        <begin position="74"/>
        <end position="92"/>
    </location>
</feature>
<evidence type="ECO:0000313" key="2">
    <source>
        <dbReference type="EMBL" id="UNY98372.1"/>
    </source>
</evidence>